<dbReference type="PANTHER" id="PTHR32322">
    <property type="entry name" value="INNER MEMBRANE TRANSPORTER"/>
    <property type="match status" value="1"/>
</dbReference>
<proteinExistence type="inferred from homology"/>
<dbReference type="InterPro" id="IPR037185">
    <property type="entry name" value="EmrE-like"/>
</dbReference>
<dbReference type="Proteomes" id="UP000230390">
    <property type="component" value="Unassembled WGS sequence"/>
</dbReference>
<feature type="transmembrane region" description="Helical" evidence="6">
    <location>
        <begin position="65"/>
        <end position="84"/>
    </location>
</feature>
<dbReference type="GO" id="GO:0016020">
    <property type="term" value="C:membrane"/>
    <property type="evidence" value="ECO:0007669"/>
    <property type="project" value="UniProtKB-SubCell"/>
</dbReference>
<evidence type="ECO:0000256" key="1">
    <source>
        <dbReference type="ARBA" id="ARBA00004141"/>
    </source>
</evidence>
<keyword evidence="3 6" id="KW-0812">Transmembrane</keyword>
<evidence type="ECO:0000256" key="4">
    <source>
        <dbReference type="ARBA" id="ARBA00022989"/>
    </source>
</evidence>
<name>A0A2G8TJS2_9BURK</name>
<comment type="subcellular location">
    <subcellularLocation>
        <location evidence="1">Membrane</location>
        <topology evidence="1">Multi-pass membrane protein</topology>
    </subcellularLocation>
</comment>
<keyword evidence="5 6" id="KW-0472">Membrane</keyword>
<feature type="transmembrane region" description="Helical" evidence="6">
    <location>
        <begin position="218"/>
        <end position="238"/>
    </location>
</feature>
<evidence type="ECO:0000313" key="8">
    <source>
        <dbReference type="EMBL" id="PIL46274.1"/>
    </source>
</evidence>
<comment type="similarity">
    <text evidence="2">Belongs to the EamA transporter family.</text>
</comment>
<feature type="domain" description="EamA" evidence="7">
    <location>
        <begin position="156"/>
        <end position="291"/>
    </location>
</feature>
<evidence type="ECO:0000259" key="7">
    <source>
        <dbReference type="Pfam" id="PF00892"/>
    </source>
</evidence>
<feature type="transmembrane region" description="Helical" evidence="6">
    <location>
        <begin position="36"/>
        <end position="53"/>
    </location>
</feature>
<feature type="transmembrane region" description="Helical" evidence="6">
    <location>
        <begin position="185"/>
        <end position="206"/>
    </location>
</feature>
<evidence type="ECO:0000256" key="2">
    <source>
        <dbReference type="ARBA" id="ARBA00007362"/>
    </source>
</evidence>
<keyword evidence="9" id="KW-1185">Reference proteome</keyword>
<feature type="transmembrane region" description="Helical" evidence="6">
    <location>
        <begin position="120"/>
        <end position="139"/>
    </location>
</feature>
<evidence type="ECO:0000313" key="9">
    <source>
        <dbReference type="Proteomes" id="UP000230390"/>
    </source>
</evidence>
<evidence type="ECO:0000256" key="6">
    <source>
        <dbReference type="SAM" id="Phobius"/>
    </source>
</evidence>
<keyword evidence="4 6" id="KW-1133">Transmembrane helix</keyword>
<dbReference type="PANTHER" id="PTHR32322:SF2">
    <property type="entry name" value="EAMA DOMAIN-CONTAINING PROTEIN"/>
    <property type="match status" value="1"/>
</dbReference>
<feature type="transmembrane region" description="Helical" evidence="6">
    <location>
        <begin position="151"/>
        <end position="173"/>
    </location>
</feature>
<dbReference type="OrthoDB" id="2352272at2"/>
<feature type="transmembrane region" description="Helical" evidence="6">
    <location>
        <begin position="90"/>
        <end position="108"/>
    </location>
</feature>
<dbReference type="EMBL" id="PDOC01000002">
    <property type="protein sequence ID" value="PIL46274.1"/>
    <property type="molecule type" value="Genomic_DNA"/>
</dbReference>
<dbReference type="AlphaFoldDB" id="A0A2G8TJS2"/>
<dbReference type="Pfam" id="PF00892">
    <property type="entry name" value="EamA"/>
    <property type="match status" value="2"/>
</dbReference>
<gene>
    <name evidence="8" type="ORF">CR105_04080</name>
</gene>
<organism evidence="8 9">
    <name type="scientific">Massilia eurypsychrophila</name>
    <dbReference type="NCBI Taxonomy" id="1485217"/>
    <lineage>
        <taxon>Bacteria</taxon>
        <taxon>Pseudomonadati</taxon>
        <taxon>Pseudomonadota</taxon>
        <taxon>Betaproteobacteria</taxon>
        <taxon>Burkholderiales</taxon>
        <taxon>Oxalobacteraceae</taxon>
        <taxon>Telluria group</taxon>
        <taxon>Massilia</taxon>
    </lineage>
</organism>
<evidence type="ECO:0000256" key="5">
    <source>
        <dbReference type="ARBA" id="ARBA00023136"/>
    </source>
</evidence>
<dbReference type="InterPro" id="IPR050638">
    <property type="entry name" value="AA-Vitamin_Transporters"/>
</dbReference>
<dbReference type="InterPro" id="IPR000620">
    <property type="entry name" value="EamA_dom"/>
</dbReference>
<evidence type="ECO:0000256" key="3">
    <source>
        <dbReference type="ARBA" id="ARBA00022692"/>
    </source>
</evidence>
<dbReference type="SUPFAM" id="SSF103481">
    <property type="entry name" value="Multidrug resistance efflux transporter EmrE"/>
    <property type="match status" value="2"/>
</dbReference>
<reference evidence="8 9" key="1">
    <citation type="submission" date="2017-10" db="EMBL/GenBank/DDBJ databases">
        <title>Massilia psychrophilum sp. nov., a novel purple-pigmented bacterium isolated from Tianshan glacier, Xinjiang Municipality, China.</title>
        <authorList>
            <person name="Wang H."/>
        </authorList>
    </citation>
    <scope>NUCLEOTIDE SEQUENCE [LARGE SCALE GENOMIC DNA]</scope>
    <source>
        <strain evidence="8 9">JCM 30074</strain>
    </source>
</reference>
<feature type="domain" description="EamA" evidence="7">
    <location>
        <begin position="5"/>
        <end position="135"/>
    </location>
</feature>
<sequence>MSSPLLFIIASLIWGSTFWAITLQLGEVPPAVSVAYRFGIAAATLFAWCLLRGDKLCLPWRTQRWLMLQGLLTFCLSYICTYNAEQYLVSALVAVLFALMVFWTPICSRIAFGTAIGWRTWAAGAVAMAGVGLLFYRSIGLAWRDIMQGGSGHFLLGLGLALIATIASSAGSVIVTKIRDRSSNLLLTMAWSMFWGTAMVLAWVAASGQQLVLPSAPRYWMGLFYLSIFGSVIAFMAYFTLINRIGSQKAVYIGVVTPVISVLLSIRLEHYRPGPLEWCGMILCLASVAWAVRTPSSQPLVKTLGPLPSTPALEIP</sequence>
<comment type="caution">
    <text evidence="8">The sequence shown here is derived from an EMBL/GenBank/DDBJ whole genome shotgun (WGS) entry which is preliminary data.</text>
</comment>
<accession>A0A2G8TJS2</accession>
<protein>
    <submittedName>
        <fullName evidence="8">EamA family transporter</fullName>
    </submittedName>
</protein>
<dbReference type="RefSeq" id="WP_099787164.1">
    <property type="nucleotide sequence ID" value="NZ_JBHLYV010000001.1"/>
</dbReference>